<keyword evidence="5" id="KW-1185">Reference proteome</keyword>
<dbReference type="Proteomes" id="UP000007177">
    <property type="component" value="Chromosome"/>
</dbReference>
<dbReference type="SMART" id="SM01133">
    <property type="entry name" value="DeoC"/>
    <property type="match status" value="1"/>
</dbReference>
<name>H6LE06_ACEWD</name>
<accession>H6LE06</accession>
<protein>
    <recommendedName>
        <fullName evidence="3">Deoxyribose-phosphate aldolase</fullName>
        <ecNumber evidence="3">4.1.2.4</ecNumber>
    </recommendedName>
</protein>
<organism evidence="4 5">
    <name type="scientific">Acetobacterium woodii (strain ATCC 29683 / DSM 1030 / JCM 2381 / KCTC 1655 / WB1)</name>
    <dbReference type="NCBI Taxonomy" id="931626"/>
    <lineage>
        <taxon>Bacteria</taxon>
        <taxon>Bacillati</taxon>
        <taxon>Bacillota</taxon>
        <taxon>Clostridia</taxon>
        <taxon>Eubacteriales</taxon>
        <taxon>Eubacteriaceae</taxon>
        <taxon>Acetobacterium</taxon>
    </lineage>
</organism>
<gene>
    <name evidence="4" type="primary">deoC4</name>
    <name evidence="4" type="ordered locus">Awo_c12650</name>
</gene>
<dbReference type="AlphaFoldDB" id="H6LE06"/>
<dbReference type="GO" id="GO:0016052">
    <property type="term" value="P:carbohydrate catabolic process"/>
    <property type="evidence" value="ECO:0007669"/>
    <property type="project" value="TreeGrafter"/>
</dbReference>
<sequence>MVDLSKMTKWEIGKLFDYSVLPKNSTEAMIRQGCRDAIKYNAKAFCFSSSYWTKVVVEELQGTDLMIGAAIGFPFGQQSSAVKAFETEEAVRMGATVLDNCMNVGALKDKKYDEMNKEFKEYVSAAGGMMTKMIIETCLLTKEEIAVACKLVAEAGIDWVKTSTGQYAGPSVQDVMIMVDTLKDTQTKVKVAGVKAPRPQNAFAFFAAGAELIGTQGAAEILDAVEDLRKIGLCPAYVG</sequence>
<dbReference type="Pfam" id="PF01791">
    <property type="entry name" value="DeoC"/>
    <property type="match status" value="1"/>
</dbReference>
<reference evidence="4 5" key="2">
    <citation type="journal article" date="2012" name="PLoS ONE">
        <title>An ancient pathway combining carbon dioxide fixation with the generation and utilization of a sodium ion gradient for ATP synthesis.</title>
        <authorList>
            <person name="Poehlein A."/>
            <person name="Schmidt S."/>
            <person name="Kaster A.K."/>
            <person name="Goenrich M."/>
            <person name="Vollmers J."/>
            <person name="Thurmer A."/>
            <person name="Bertsch J."/>
            <person name="Schuchmann K."/>
            <person name="Voigt B."/>
            <person name="Hecker M."/>
            <person name="Daniel R."/>
            <person name="Thauer R.K."/>
            <person name="Gottschalk G."/>
            <person name="Muller V."/>
        </authorList>
    </citation>
    <scope>NUCLEOTIDE SEQUENCE [LARGE SCALE GENOMIC DNA]</scope>
    <source>
        <strain evidence="5">ATCC 29683 / DSM 1030 / JCM 2381 / KCTC 1655 / WB1</strain>
    </source>
</reference>
<dbReference type="EC" id="4.1.2.4" evidence="3"/>
<dbReference type="NCBIfam" id="TIGR00126">
    <property type="entry name" value="deoC"/>
    <property type="match status" value="1"/>
</dbReference>
<dbReference type="PIRSF" id="PIRSF001357">
    <property type="entry name" value="DeoC"/>
    <property type="match status" value="1"/>
</dbReference>
<evidence type="ECO:0000313" key="4">
    <source>
        <dbReference type="EMBL" id="AFA48049.1"/>
    </source>
</evidence>
<dbReference type="InterPro" id="IPR013785">
    <property type="entry name" value="Aldolase_TIM"/>
</dbReference>
<dbReference type="eggNOG" id="COG0274">
    <property type="taxonomic scope" value="Bacteria"/>
</dbReference>
<dbReference type="SUPFAM" id="SSF51569">
    <property type="entry name" value="Aldolase"/>
    <property type="match status" value="1"/>
</dbReference>
<reference evidence="5" key="1">
    <citation type="submission" date="2011-07" db="EMBL/GenBank/DDBJ databases">
        <title>Complete genome sequence of Acetobacterium woodii.</title>
        <authorList>
            <person name="Poehlein A."/>
            <person name="Schmidt S."/>
            <person name="Kaster A.-K."/>
            <person name="Goenrich M."/>
            <person name="Vollmers J."/>
            <person name="Thuermer A."/>
            <person name="Gottschalk G."/>
            <person name="Thauer R.K."/>
            <person name="Daniel R."/>
            <person name="Mueller V."/>
        </authorList>
    </citation>
    <scope>NUCLEOTIDE SEQUENCE [LARGE SCALE GENOMIC DNA]</scope>
    <source>
        <strain evidence="5">ATCC 29683 / DSM 1030 / JCM 2381 / KCTC 1655 / WB1</strain>
    </source>
</reference>
<evidence type="ECO:0000256" key="2">
    <source>
        <dbReference type="ARBA" id="ARBA00023270"/>
    </source>
</evidence>
<dbReference type="PANTHER" id="PTHR10889">
    <property type="entry name" value="DEOXYRIBOSE-PHOSPHATE ALDOLASE"/>
    <property type="match status" value="1"/>
</dbReference>
<keyword evidence="2" id="KW-0704">Schiff base</keyword>
<dbReference type="KEGG" id="awo:Awo_c12650"/>
<evidence type="ECO:0000256" key="3">
    <source>
        <dbReference type="NCBIfam" id="TIGR00126"/>
    </source>
</evidence>
<dbReference type="GO" id="GO:0005737">
    <property type="term" value="C:cytoplasm"/>
    <property type="evidence" value="ECO:0007669"/>
    <property type="project" value="InterPro"/>
</dbReference>
<dbReference type="InterPro" id="IPR002915">
    <property type="entry name" value="DeoC/FbaB/LacD_aldolase"/>
</dbReference>
<dbReference type="GO" id="GO:0009264">
    <property type="term" value="P:deoxyribonucleotide catabolic process"/>
    <property type="evidence" value="ECO:0007669"/>
    <property type="project" value="UniProtKB-UniRule"/>
</dbReference>
<evidence type="ECO:0000313" key="5">
    <source>
        <dbReference type="Proteomes" id="UP000007177"/>
    </source>
</evidence>
<dbReference type="GO" id="GO:0004139">
    <property type="term" value="F:deoxyribose-phosphate aldolase activity"/>
    <property type="evidence" value="ECO:0007669"/>
    <property type="project" value="UniProtKB-UniRule"/>
</dbReference>
<dbReference type="EMBL" id="CP002987">
    <property type="protein sequence ID" value="AFA48049.1"/>
    <property type="molecule type" value="Genomic_DNA"/>
</dbReference>
<proteinExistence type="predicted"/>
<keyword evidence="4" id="KW-0456">Lyase</keyword>
<dbReference type="STRING" id="931626.Awo_c12650"/>
<dbReference type="InterPro" id="IPR011343">
    <property type="entry name" value="DeoC"/>
</dbReference>
<dbReference type="OrthoDB" id="9778711at2"/>
<dbReference type="PANTHER" id="PTHR10889:SF1">
    <property type="entry name" value="DEOXYRIBOSE-PHOSPHATE ALDOLASE"/>
    <property type="match status" value="1"/>
</dbReference>
<dbReference type="Gene3D" id="3.20.20.70">
    <property type="entry name" value="Aldolase class I"/>
    <property type="match status" value="1"/>
</dbReference>
<keyword evidence="1" id="KW-0963">Cytoplasm</keyword>
<dbReference type="HOGENOM" id="CLU_053595_0_2_9"/>
<evidence type="ECO:0000256" key="1">
    <source>
        <dbReference type="ARBA" id="ARBA00022490"/>
    </source>
</evidence>
<dbReference type="RefSeq" id="WP_014355652.1">
    <property type="nucleotide sequence ID" value="NC_016894.1"/>
</dbReference>